<comment type="caution">
    <text evidence="6">The sequence shown here is derived from an EMBL/GenBank/DDBJ whole genome shotgun (WGS) entry which is preliminary data.</text>
</comment>
<dbReference type="GO" id="GO:0015108">
    <property type="term" value="F:chloride transmembrane transporter activity"/>
    <property type="evidence" value="ECO:0007669"/>
    <property type="project" value="InterPro"/>
</dbReference>
<dbReference type="SUPFAM" id="SSF81340">
    <property type="entry name" value="Clc chloride channel"/>
    <property type="match status" value="1"/>
</dbReference>
<dbReference type="EMBL" id="SHLC01000001">
    <property type="protein sequence ID" value="RZU66694.1"/>
    <property type="molecule type" value="Genomic_DNA"/>
</dbReference>
<keyword evidence="4 5" id="KW-0472">Membrane</keyword>
<comment type="subcellular location">
    <subcellularLocation>
        <location evidence="1">Membrane</location>
        <topology evidence="1">Multi-pass membrane protein</topology>
    </subcellularLocation>
</comment>
<accession>A0A4Q8APU6</accession>
<name>A0A4Q8APU6_9MICO</name>
<feature type="transmembrane region" description="Helical" evidence="5">
    <location>
        <begin position="16"/>
        <end position="43"/>
    </location>
</feature>
<dbReference type="Pfam" id="PF00654">
    <property type="entry name" value="Voltage_CLC"/>
    <property type="match status" value="1"/>
</dbReference>
<feature type="transmembrane region" description="Helical" evidence="5">
    <location>
        <begin position="333"/>
        <end position="351"/>
    </location>
</feature>
<feature type="transmembrane region" description="Helical" evidence="5">
    <location>
        <begin position="103"/>
        <end position="123"/>
    </location>
</feature>
<dbReference type="InterPro" id="IPR014743">
    <property type="entry name" value="Cl-channel_core"/>
</dbReference>
<dbReference type="InterPro" id="IPR001807">
    <property type="entry name" value="ClC"/>
</dbReference>
<protein>
    <submittedName>
        <fullName evidence="6">H+/Cl-antiporter ClcA</fullName>
    </submittedName>
</protein>
<evidence type="ECO:0000313" key="6">
    <source>
        <dbReference type="EMBL" id="RZU66694.1"/>
    </source>
</evidence>
<evidence type="ECO:0000256" key="4">
    <source>
        <dbReference type="ARBA" id="ARBA00023136"/>
    </source>
</evidence>
<dbReference type="CDD" id="cd00400">
    <property type="entry name" value="Voltage_gated_ClC"/>
    <property type="match status" value="1"/>
</dbReference>
<dbReference type="Proteomes" id="UP000291483">
    <property type="component" value="Unassembled WGS sequence"/>
</dbReference>
<feature type="transmembrane region" description="Helical" evidence="5">
    <location>
        <begin position="152"/>
        <end position="181"/>
    </location>
</feature>
<feature type="transmembrane region" description="Helical" evidence="5">
    <location>
        <begin position="63"/>
        <end position="83"/>
    </location>
</feature>
<evidence type="ECO:0000256" key="2">
    <source>
        <dbReference type="ARBA" id="ARBA00022692"/>
    </source>
</evidence>
<evidence type="ECO:0000256" key="1">
    <source>
        <dbReference type="ARBA" id="ARBA00004141"/>
    </source>
</evidence>
<keyword evidence="7" id="KW-1185">Reference proteome</keyword>
<dbReference type="PRINTS" id="PR00762">
    <property type="entry name" value="CLCHANNEL"/>
</dbReference>
<keyword evidence="2 5" id="KW-0812">Transmembrane</keyword>
<keyword evidence="3 5" id="KW-1133">Transmembrane helix</keyword>
<dbReference type="GO" id="GO:0005886">
    <property type="term" value="C:plasma membrane"/>
    <property type="evidence" value="ECO:0007669"/>
    <property type="project" value="TreeGrafter"/>
</dbReference>
<dbReference type="OrthoDB" id="2729535at2"/>
<dbReference type="RefSeq" id="WP_130506856.1">
    <property type="nucleotide sequence ID" value="NZ_SHLC01000001.1"/>
</dbReference>
<feature type="transmembrane region" description="Helical" evidence="5">
    <location>
        <begin position="230"/>
        <end position="253"/>
    </location>
</feature>
<proteinExistence type="predicted"/>
<gene>
    <name evidence="6" type="ORF">EV379_3060</name>
</gene>
<sequence>MTTAEAHAAPPLKTTLLLAIPAILIGAVTAIVLIVLSGAADWLQGQIWQTIPAALGLDDTSTWWTFGVLTLTGLVVGLIVWLVPGHAGPDPATTGLVADPLPLRMLPGLAAVLVIGLAGGVSLGPENPIIAINCALMVAAATRFWPSMPIPLAVMLSAAGTIGALFGTPVGAALVFTGIVGMTVGGGTLWDKLFLPLVSAGTGSVVMAIFGGPTLSVTVPAFETPQLMDLVSGTAVGVVAVLLGLVGVYLFPVLHRVFHVVANPVIPLTVAGALLGVLGVIGGPDTLFKGLTQMQDLVASADGMSAWQLVAITLIKLAALLIAATAGFRGGRIFPAVFLGVALGLAASTLFDGIQPSLAISAGVLGFVLVVARDGWLALFMAVVTVADIAVLPLLCIIILPLWLLVTRQPPMLITAKQAAQPASQPNDVGSDRAAV</sequence>
<feature type="transmembrane region" description="Helical" evidence="5">
    <location>
        <begin position="265"/>
        <end position="284"/>
    </location>
</feature>
<evidence type="ECO:0000256" key="5">
    <source>
        <dbReference type="SAM" id="Phobius"/>
    </source>
</evidence>
<dbReference type="AlphaFoldDB" id="A0A4Q8APU6"/>
<dbReference type="NCBIfam" id="NF002971">
    <property type="entry name" value="PRK03655.1"/>
    <property type="match status" value="1"/>
</dbReference>
<feature type="transmembrane region" description="Helical" evidence="5">
    <location>
        <begin position="304"/>
        <end position="326"/>
    </location>
</feature>
<reference evidence="6 7" key="1">
    <citation type="submission" date="2019-02" db="EMBL/GenBank/DDBJ databases">
        <title>Sequencing the genomes of 1000 actinobacteria strains.</title>
        <authorList>
            <person name="Klenk H.-P."/>
        </authorList>
    </citation>
    <scope>NUCLEOTIDE SEQUENCE [LARGE SCALE GENOMIC DNA]</scope>
    <source>
        <strain evidence="6 7">DSM 18319</strain>
    </source>
</reference>
<evidence type="ECO:0000256" key="3">
    <source>
        <dbReference type="ARBA" id="ARBA00022989"/>
    </source>
</evidence>
<dbReference type="PANTHER" id="PTHR43427:SF9">
    <property type="entry name" value="ION-TRANSPORT PROTEIN YFEO-RELATED"/>
    <property type="match status" value="1"/>
</dbReference>
<dbReference type="Gene3D" id="1.10.3080.10">
    <property type="entry name" value="Clc chloride channel"/>
    <property type="match status" value="1"/>
</dbReference>
<feature type="transmembrane region" description="Helical" evidence="5">
    <location>
        <begin position="130"/>
        <end position="146"/>
    </location>
</feature>
<organism evidence="6 7">
    <name type="scientific">Microterricola gilva</name>
    <dbReference type="NCBI Taxonomy" id="393267"/>
    <lineage>
        <taxon>Bacteria</taxon>
        <taxon>Bacillati</taxon>
        <taxon>Actinomycetota</taxon>
        <taxon>Actinomycetes</taxon>
        <taxon>Micrococcales</taxon>
        <taxon>Microbacteriaceae</taxon>
        <taxon>Microterricola</taxon>
    </lineage>
</organism>
<feature type="transmembrane region" description="Helical" evidence="5">
    <location>
        <begin position="193"/>
        <end position="210"/>
    </location>
</feature>
<dbReference type="InterPro" id="IPR050368">
    <property type="entry name" value="ClC-type_chloride_channel"/>
</dbReference>
<feature type="transmembrane region" description="Helical" evidence="5">
    <location>
        <begin position="379"/>
        <end position="404"/>
    </location>
</feature>
<evidence type="ECO:0000313" key="7">
    <source>
        <dbReference type="Proteomes" id="UP000291483"/>
    </source>
</evidence>
<dbReference type="PANTHER" id="PTHR43427">
    <property type="entry name" value="CHLORIDE CHANNEL PROTEIN CLC-E"/>
    <property type="match status" value="1"/>
</dbReference>